<dbReference type="SMART" id="SM00248">
    <property type="entry name" value="ANK"/>
    <property type="match status" value="3"/>
</dbReference>
<keyword evidence="2 3" id="KW-0040">ANK repeat</keyword>
<dbReference type="Gene3D" id="1.25.40.20">
    <property type="entry name" value="Ankyrin repeat-containing domain"/>
    <property type="match status" value="1"/>
</dbReference>
<accession>A0A183BA42</accession>
<dbReference type="PRINTS" id="PR01415">
    <property type="entry name" value="ANKYRIN"/>
</dbReference>
<dbReference type="GO" id="GO:0031436">
    <property type="term" value="C:BRCA1-BARD1 complex"/>
    <property type="evidence" value="ECO:0007669"/>
    <property type="project" value="TreeGrafter"/>
</dbReference>
<name>A0A183BA42_9TREM</name>
<dbReference type="EMBL" id="UZAN01062886">
    <property type="protein sequence ID" value="VDP93350.1"/>
    <property type="molecule type" value="Genomic_DNA"/>
</dbReference>
<dbReference type="AlphaFoldDB" id="A0A183BA42"/>
<feature type="repeat" description="ANK" evidence="3">
    <location>
        <begin position="140"/>
        <end position="172"/>
    </location>
</feature>
<evidence type="ECO:0000256" key="3">
    <source>
        <dbReference type="PROSITE-ProRule" id="PRU00023"/>
    </source>
</evidence>
<dbReference type="Pfam" id="PF00023">
    <property type="entry name" value="Ank"/>
    <property type="match status" value="1"/>
</dbReference>
<dbReference type="GO" id="GO:0070531">
    <property type="term" value="C:BRCA1-A complex"/>
    <property type="evidence" value="ECO:0007669"/>
    <property type="project" value="TreeGrafter"/>
</dbReference>
<dbReference type="OrthoDB" id="6251518at2759"/>
<dbReference type="PROSITE" id="PS50297">
    <property type="entry name" value="ANK_REP_REGION"/>
    <property type="match status" value="3"/>
</dbReference>
<dbReference type="GO" id="GO:0085020">
    <property type="term" value="P:protein K6-linked ubiquitination"/>
    <property type="evidence" value="ECO:0007669"/>
    <property type="project" value="TreeGrafter"/>
</dbReference>
<keyword evidence="1" id="KW-0677">Repeat</keyword>
<protein>
    <submittedName>
        <fullName evidence="6">ANK_REP_REGION domain-containing protein</fullName>
    </submittedName>
</protein>
<dbReference type="Proteomes" id="UP000272942">
    <property type="component" value="Unassembled WGS sequence"/>
</dbReference>
<feature type="repeat" description="ANK" evidence="3">
    <location>
        <begin position="106"/>
        <end position="138"/>
    </location>
</feature>
<dbReference type="Pfam" id="PF12796">
    <property type="entry name" value="Ank_2"/>
    <property type="match status" value="1"/>
</dbReference>
<evidence type="ECO:0000256" key="1">
    <source>
        <dbReference type="ARBA" id="ARBA00022737"/>
    </source>
</evidence>
<reference evidence="6" key="1">
    <citation type="submission" date="2016-06" db="UniProtKB">
        <authorList>
            <consortium name="WormBaseParasite"/>
        </authorList>
    </citation>
    <scope>IDENTIFICATION</scope>
</reference>
<evidence type="ECO:0000313" key="6">
    <source>
        <dbReference type="WBParaSite" id="ECPE_0001611901-mRNA-1"/>
    </source>
</evidence>
<keyword evidence="5" id="KW-1185">Reference proteome</keyword>
<sequence length="239" mass="26301">MTNQKTVHWAYHCHQNATVPLSTDEISHLLMTHKDSFVADPVQSLTRAILSNKTTVVESLLRAGTPVFPDETGRHPLHIACGRGHQSVVELLLALSDIDPDLPDKLGYSVLFKAAASGDCELLRLLLRYGSDVNRTDQLKNNSPLHEAARRGFSRSVKLLCEAGANPYARNKVRSFPIFPGFSHSVTCCAFAHTCRTYPPCSTFGSLFTIVSNIIAVSENVVNNRLLGTITKFNETLLL</sequence>
<evidence type="ECO:0000313" key="4">
    <source>
        <dbReference type="EMBL" id="VDP93350.1"/>
    </source>
</evidence>
<dbReference type="SUPFAM" id="SSF48403">
    <property type="entry name" value="Ankyrin repeat"/>
    <property type="match status" value="1"/>
</dbReference>
<dbReference type="InterPro" id="IPR036770">
    <property type="entry name" value="Ankyrin_rpt-contain_sf"/>
</dbReference>
<organism evidence="6">
    <name type="scientific">Echinostoma caproni</name>
    <dbReference type="NCBI Taxonomy" id="27848"/>
    <lineage>
        <taxon>Eukaryota</taxon>
        <taxon>Metazoa</taxon>
        <taxon>Spiralia</taxon>
        <taxon>Lophotrochozoa</taxon>
        <taxon>Platyhelminthes</taxon>
        <taxon>Trematoda</taxon>
        <taxon>Digenea</taxon>
        <taxon>Plagiorchiida</taxon>
        <taxon>Echinostomata</taxon>
        <taxon>Echinostomatoidea</taxon>
        <taxon>Echinostomatidae</taxon>
        <taxon>Echinostoma</taxon>
    </lineage>
</organism>
<dbReference type="PROSITE" id="PS50088">
    <property type="entry name" value="ANK_REPEAT"/>
    <property type="match status" value="3"/>
</dbReference>
<feature type="repeat" description="ANK" evidence="3">
    <location>
        <begin position="72"/>
        <end position="93"/>
    </location>
</feature>
<dbReference type="WBParaSite" id="ECPE_0001611901-mRNA-1">
    <property type="protein sequence ID" value="ECPE_0001611901-mRNA-1"/>
    <property type="gene ID" value="ECPE_0001611901"/>
</dbReference>
<proteinExistence type="predicted"/>
<gene>
    <name evidence="4" type="ORF">ECPE_LOCUS16078</name>
</gene>
<reference evidence="4 5" key="2">
    <citation type="submission" date="2018-11" db="EMBL/GenBank/DDBJ databases">
        <authorList>
            <consortium name="Pathogen Informatics"/>
        </authorList>
    </citation>
    <scope>NUCLEOTIDE SEQUENCE [LARGE SCALE GENOMIC DNA]</scope>
    <source>
        <strain evidence="4 5">Egypt</strain>
    </source>
</reference>
<dbReference type="PANTHER" id="PTHR24171:SF8">
    <property type="entry name" value="BRCA1-ASSOCIATED RING DOMAIN PROTEIN 1"/>
    <property type="match status" value="1"/>
</dbReference>
<dbReference type="GO" id="GO:0004842">
    <property type="term" value="F:ubiquitin-protein transferase activity"/>
    <property type="evidence" value="ECO:0007669"/>
    <property type="project" value="TreeGrafter"/>
</dbReference>
<dbReference type="InterPro" id="IPR002110">
    <property type="entry name" value="Ankyrin_rpt"/>
</dbReference>
<evidence type="ECO:0000256" key="2">
    <source>
        <dbReference type="ARBA" id="ARBA00023043"/>
    </source>
</evidence>
<dbReference type="PANTHER" id="PTHR24171">
    <property type="entry name" value="ANKYRIN REPEAT DOMAIN-CONTAINING PROTEIN 39-RELATED"/>
    <property type="match status" value="1"/>
</dbReference>
<evidence type="ECO:0000313" key="5">
    <source>
        <dbReference type="Proteomes" id="UP000272942"/>
    </source>
</evidence>